<feature type="compositionally biased region" description="Basic and acidic residues" evidence="1">
    <location>
        <begin position="42"/>
        <end position="60"/>
    </location>
</feature>
<gene>
    <name evidence="2" type="ORF">MNOR_LOCUS5826</name>
</gene>
<feature type="compositionally biased region" description="Basic residues" evidence="1">
    <location>
        <begin position="132"/>
        <end position="149"/>
    </location>
</feature>
<feature type="region of interest" description="Disordered" evidence="1">
    <location>
        <begin position="19"/>
        <end position="86"/>
    </location>
</feature>
<evidence type="ECO:0000256" key="1">
    <source>
        <dbReference type="SAM" id="MobiDB-lite"/>
    </source>
</evidence>
<proteinExistence type="predicted"/>
<feature type="compositionally biased region" description="Basic residues" evidence="1">
    <location>
        <begin position="175"/>
        <end position="246"/>
    </location>
</feature>
<reference evidence="2 3" key="1">
    <citation type="submission" date="2024-05" db="EMBL/GenBank/DDBJ databases">
        <authorList>
            <person name="Wallberg A."/>
        </authorList>
    </citation>
    <scope>NUCLEOTIDE SEQUENCE [LARGE SCALE GENOMIC DNA]</scope>
</reference>
<dbReference type="SUPFAM" id="SSF52266">
    <property type="entry name" value="SGNH hydrolase"/>
    <property type="match status" value="1"/>
</dbReference>
<feature type="compositionally biased region" description="Basic residues" evidence="1">
    <location>
        <begin position="263"/>
        <end position="280"/>
    </location>
</feature>
<evidence type="ECO:0000313" key="3">
    <source>
        <dbReference type="Proteomes" id="UP001497623"/>
    </source>
</evidence>
<dbReference type="InterPro" id="IPR036514">
    <property type="entry name" value="SGNH_hydro_sf"/>
</dbReference>
<name>A0AAV2PX83_MEGNR</name>
<feature type="non-terminal residue" evidence="2">
    <location>
        <position position="1"/>
    </location>
</feature>
<evidence type="ECO:0000313" key="2">
    <source>
        <dbReference type="EMBL" id="CAL4066579.1"/>
    </source>
</evidence>
<keyword evidence="3" id="KW-1185">Reference proteome</keyword>
<accession>A0AAV2PX83</accession>
<feature type="compositionally biased region" description="Basic and acidic residues" evidence="1">
    <location>
        <begin position="840"/>
        <end position="850"/>
    </location>
</feature>
<feature type="compositionally biased region" description="Basic and acidic residues" evidence="1">
    <location>
        <begin position="252"/>
        <end position="262"/>
    </location>
</feature>
<feature type="region of interest" description="Disordered" evidence="1">
    <location>
        <begin position="833"/>
        <end position="852"/>
    </location>
</feature>
<dbReference type="AlphaFoldDB" id="A0AAV2PX83"/>
<sequence length="1141" mass="131123">ATATAIALEIEKRTTHKTKISKESRIEVLRSRSKSRSNSRTRSSDYDKKISKSRENENINKRIKNSSALDTSNENKHINEYQTESVGKCAAGTLGEILASHENELAEIKEVPEIITSKNVEKSSEASNQKIYSRRRSISRTPPKSKNKLRRLDSHKSRISPRRCNSRNSSSISPSRRHFPRSWSKKRKSPGNRYSRSRSKSRTPHRNRYSISRSKSRTPSKRRYSRSRSKSRTPRKQRYSRSRSKSRNPLGKYEKDFWDSHYKKTNPKLKSNKPKKSKKIINSKEKDDIVCEGSITLEDIFKEEIQPKKICSKEEIKESNIATDRITSVAVDNIIKKELEVTINASGADNNIIKKEPEETIKSTDIKSERPDVIEVRKINTKSIELIDITNIKTEQDIELSASNFNYNETKSNTPIDINKIKTEPIENLNNQILFKMVKELSASNFKIHGTNTNEPVDVTNIYNIKTEPIEGLNVQRSSNVKTKSIQPLLNALHVKTKQGEQELFTNLASEDIKQEKESISTSKLVSTKQSEAIKVSVHQSKEMGLHKTIKEENVEKSLHNTLSKTECEKINRYPVGEPSYIKEEGRDLDQLNITRDKGIVKSENNKNNIETNYDLKANSAECGKILAESQSVDNSTTDLADCENKQSEKGINETKQSVTNIYDEIVIENSLYKDGKDNQQEEKLNKIPNQNSDNEEIEIIMEKNNMHEEIINNKGFKSLVICNKIKEENKETGCVKSNQDIVGETNIIKCEGKDFGQIEVITDKIKLDCENNKNNEVTICSLTDNSAELENNISNDKSEVDLTTKSVECGNKHSEKERTGTSIYPEIIEENSVYQDGEDNQKDASKDQINKQNSDEEIEIIIEIPNKSEEVINNKVFKSLVIGDSRVKNWDKHLSWPGIPVVHADGKGLKDVLSLVRKAVNKYEPDIIILALGHCDVTHFQKDICGFANCRKQVHYMRWIETKSEEIATRMKAIVEDLYKKFPTVYKIVWTTLYPVSFKIYNRLRALSKHQHPMDMSQWKEPYEKNKEEWEKNMLDIEEGEIMEPEPNSTNKNMQDSTEYNKFVLELRKLQLTAKPVLDFCLPYVQDQPCNMIDYLNEGILPKPRLLFDGLHPSEDAIENFIEIINNFLEEVKRQFCLSR</sequence>
<feature type="region of interest" description="Disordered" evidence="1">
    <location>
        <begin position="115"/>
        <end position="280"/>
    </location>
</feature>
<comment type="caution">
    <text evidence="2">The sequence shown here is derived from an EMBL/GenBank/DDBJ whole genome shotgun (WGS) entry which is preliminary data.</text>
</comment>
<feature type="compositionally biased region" description="Basic and acidic residues" evidence="1">
    <location>
        <begin position="20"/>
        <end position="30"/>
    </location>
</feature>
<dbReference type="Proteomes" id="UP001497623">
    <property type="component" value="Unassembled WGS sequence"/>
</dbReference>
<protein>
    <submittedName>
        <fullName evidence="2">Uncharacterized protein</fullName>
    </submittedName>
</protein>
<dbReference type="EMBL" id="CAXKWB010002311">
    <property type="protein sequence ID" value="CAL4066579.1"/>
    <property type="molecule type" value="Genomic_DNA"/>
</dbReference>
<organism evidence="2 3">
    <name type="scientific">Meganyctiphanes norvegica</name>
    <name type="common">Northern krill</name>
    <name type="synonym">Thysanopoda norvegica</name>
    <dbReference type="NCBI Taxonomy" id="48144"/>
    <lineage>
        <taxon>Eukaryota</taxon>
        <taxon>Metazoa</taxon>
        <taxon>Ecdysozoa</taxon>
        <taxon>Arthropoda</taxon>
        <taxon>Crustacea</taxon>
        <taxon>Multicrustacea</taxon>
        <taxon>Malacostraca</taxon>
        <taxon>Eumalacostraca</taxon>
        <taxon>Eucarida</taxon>
        <taxon>Euphausiacea</taxon>
        <taxon>Euphausiidae</taxon>
        <taxon>Meganyctiphanes</taxon>
    </lineage>
</organism>
<dbReference type="Gene3D" id="3.40.50.1110">
    <property type="entry name" value="SGNH hydrolase"/>
    <property type="match status" value="1"/>
</dbReference>